<name>A0A7U3VZU9_9CLOS</name>
<keyword evidence="3" id="KW-0946">Virion</keyword>
<comment type="subcellular location">
    <subcellularLocation>
        <location evidence="1">Virion</location>
    </subcellularLocation>
</comment>
<feature type="region of interest" description="Disordered" evidence="4">
    <location>
        <begin position="243"/>
        <end position="275"/>
    </location>
</feature>
<keyword evidence="2" id="KW-0167">Capsid protein</keyword>
<evidence type="ECO:0000256" key="4">
    <source>
        <dbReference type="SAM" id="MobiDB-lite"/>
    </source>
</evidence>
<evidence type="ECO:0000256" key="1">
    <source>
        <dbReference type="ARBA" id="ARBA00004328"/>
    </source>
</evidence>
<evidence type="ECO:0000256" key="2">
    <source>
        <dbReference type="ARBA" id="ARBA00022561"/>
    </source>
</evidence>
<sequence length="497" mass="55751">MSMNAGTLVDFYTSLDKYRKETKKAIDDLAAGKSLTPSTKGVPEGAYSIFRYKIVNRLIKLVFKVDNGKKKPGERYEIGLFVRSPSLGSLGIVAKTVDGDAIEVEVTSWTRAGGLTYTHSKRRVEIKTPGEEHTLSIDSGALVSYCYYYLDGGLIYSHTAMPVNVSYQPGYVQLANIRKIDAKDYLMGKDSENLSNPFDVSSVTVDYDVSGRGEDLYVENKSNVVEARHRDFIRGIKDVEDKKAAEEQRHDHSNLQPTAGDVSPPSSEQSEEKVKSIEEVGRLIRDIREIARSDDDTPILDYKDLPTIRVSGELSIHMVSKLDCSLVNDNILERIRRDYGEADKKTTRIVMLAILQSALTYSTCSTRYTINRGEIKISTDTGSTTVYTDDYVETIVSTLEGKGYLNPLRQYLRWWSNTTIHLIKTGILKPNEYVQARWGVTKKFLPYCFDFCVMSAKYNTRDEKLAAALARRTALSNAYKSFGKGNEELHNASELSG</sequence>
<dbReference type="GO" id="GO:0019028">
    <property type="term" value="C:viral capsid"/>
    <property type="evidence" value="ECO:0007669"/>
    <property type="project" value="UniProtKB-KW"/>
</dbReference>
<dbReference type="Pfam" id="PF01785">
    <property type="entry name" value="Closter_coat"/>
    <property type="match status" value="1"/>
</dbReference>
<dbReference type="InterPro" id="IPR002679">
    <property type="entry name" value="Closter_coat"/>
</dbReference>
<protein>
    <submittedName>
        <fullName evidence="5">CP</fullName>
    </submittedName>
</protein>
<dbReference type="EMBL" id="MT321303">
    <property type="protein sequence ID" value="QOE55613.1"/>
    <property type="molecule type" value="Genomic_RNA"/>
</dbReference>
<accession>A0A7U3VZU9</accession>
<reference evidence="5" key="1">
    <citation type="submission" date="2020-04" db="EMBL/GenBank/DDBJ databases">
        <title>A new closterovirus infecting peony.</title>
        <authorList>
            <person name="Li Y."/>
        </authorList>
    </citation>
    <scope>NUCLEOTIDE SEQUENCE</scope>
    <source>
        <strain evidence="5">BJ</strain>
    </source>
</reference>
<evidence type="ECO:0000313" key="5">
    <source>
        <dbReference type="EMBL" id="QOE55613.1"/>
    </source>
</evidence>
<evidence type="ECO:0000256" key="3">
    <source>
        <dbReference type="ARBA" id="ARBA00022844"/>
    </source>
</evidence>
<feature type="compositionally biased region" description="Basic and acidic residues" evidence="4">
    <location>
        <begin position="243"/>
        <end position="253"/>
    </location>
</feature>
<proteinExistence type="predicted"/>
<organism evidence="5">
    <name type="scientific">Closteroviridae sp</name>
    <dbReference type="NCBI Taxonomy" id="2767537"/>
    <lineage>
        <taxon>Viruses</taxon>
        <taxon>Riboviria</taxon>
        <taxon>Orthornavirae</taxon>
        <taxon>Kitrinoviricota</taxon>
        <taxon>Alsuviricetes</taxon>
        <taxon>Martellivirales</taxon>
        <taxon>Closteroviridae</taxon>
    </lineage>
</organism>